<sequence length="58" mass="6306">MLLGLLILMLISINLGGVFALIMQAGRGEWAGALSTLLFMISLDGVGFWLLRELRDQG</sequence>
<evidence type="ECO:0000256" key="1">
    <source>
        <dbReference type="SAM" id="Phobius"/>
    </source>
</evidence>
<gene>
    <name evidence="2" type="ORF">GCM10008955_16070</name>
</gene>
<keyword evidence="1" id="KW-0472">Membrane</keyword>
<feature type="transmembrane region" description="Helical" evidence="1">
    <location>
        <begin position="30"/>
        <end position="51"/>
    </location>
</feature>
<organism evidence="2 3">
    <name type="scientific">Deinococcus malanensis</name>
    <dbReference type="NCBI Taxonomy" id="1706855"/>
    <lineage>
        <taxon>Bacteria</taxon>
        <taxon>Thermotogati</taxon>
        <taxon>Deinococcota</taxon>
        <taxon>Deinococci</taxon>
        <taxon>Deinococcales</taxon>
        <taxon>Deinococcaceae</taxon>
        <taxon>Deinococcus</taxon>
    </lineage>
</organism>
<name>A0ABQ2EVT9_9DEIO</name>
<protein>
    <submittedName>
        <fullName evidence="2">Uncharacterized protein</fullName>
    </submittedName>
</protein>
<proteinExistence type="predicted"/>
<keyword evidence="1" id="KW-0812">Transmembrane</keyword>
<evidence type="ECO:0000313" key="3">
    <source>
        <dbReference type="Proteomes" id="UP000647587"/>
    </source>
</evidence>
<reference evidence="3" key="1">
    <citation type="journal article" date="2019" name="Int. J. Syst. Evol. Microbiol.">
        <title>The Global Catalogue of Microorganisms (GCM) 10K type strain sequencing project: providing services to taxonomists for standard genome sequencing and annotation.</title>
        <authorList>
            <consortium name="The Broad Institute Genomics Platform"/>
            <consortium name="The Broad Institute Genome Sequencing Center for Infectious Disease"/>
            <person name="Wu L."/>
            <person name="Ma J."/>
        </authorList>
    </citation>
    <scope>NUCLEOTIDE SEQUENCE [LARGE SCALE GENOMIC DNA]</scope>
    <source>
        <strain evidence="3">JCM 30331</strain>
    </source>
</reference>
<keyword evidence="1" id="KW-1133">Transmembrane helix</keyword>
<dbReference type="Proteomes" id="UP000647587">
    <property type="component" value="Unassembled WGS sequence"/>
</dbReference>
<dbReference type="RefSeq" id="WP_189006383.1">
    <property type="nucleotide sequence ID" value="NZ_BMPP01000005.1"/>
</dbReference>
<comment type="caution">
    <text evidence="2">The sequence shown here is derived from an EMBL/GenBank/DDBJ whole genome shotgun (WGS) entry which is preliminary data.</text>
</comment>
<keyword evidence="3" id="KW-1185">Reference proteome</keyword>
<dbReference type="EMBL" id="BMPP01000005">
    <property type="protein sequence ID" value="GGK23287.1"/>
    <property type="molecule type" value="Genomic_DNA"/>
</dbReference>
<evidence type="ECO:0000313" key="2">
    <source>
        <dbReference type="EMBL" id="GGK23287.1"/>
    </source>
</evidence>
<accession>A0ABQ2EVT9</accession>